<proteinExistence type="predicted"/>
<comment type="caution">
    <text evidence="1">The sequence shown here is derived from an EMBL/GenBank/DDBJ whole genome shotgun (WGS) entry which is preliminary data.</text>
</comment>
<evidence type="ECO:0000313" key="2">
    <source>
        <dbReference type="Proteomes" id="UP001150581"/>
    </source>
</evidence>
<name>A0ACC1I0S7_9FUNG</name>
<accession>A0ACC1I0S7</accession>
<sequence>MATPTQLLKLALFSGGVSATGNTIAQYLVSRTPESAQSASKSSSLIPGYEPVQALRFFAYGVAFTPFSYRWHAFLNWRFPISSTTKTAASKKLGESDVVQSAAQRVGMVLKRVAIDQAVFAPLATGAFVFGMGALEGLGPSELLERGRTQYMDILLVSYALWPAAQLINFSVIPLAYRVPFGSTVSLFWNTYLGWSSWKAKQSQKPHTPAARAIAGPEVASAN</sequence>
<protein>
    <submittedName>
        <fullName evidence="1">Uncharacterized protein</fullName>
    </submittedName>
</protein>
<keyword evidence="2" id="KW-1185">Reference proteome</keyword>
<gene>
    <name evidence="1" type="ORF">LPJ66_010314</name>
</gene>
<organism evidence="1 2">
    <name type="scientific">Kickxella alabastrina</name>
    <dbReference type="NCBI Taxonomy" id="61397"/>
    <lineage>
        <taxon>Eukaryota</taxon>
        <taxon>Fungi</taxon>
        <taxon>Fungi incertae sedis</taxon>
        <taxon>Zoopagomycota</taxon>
        <taxon>Kickxellomycotina</taxon>
        <taxon>Kickxellomycetes</taxon>
        <taxon>Kickxellales</taxon>
        <taxon>Kickxellaceae</taxon>
        <taxon>Kickxella</taxon>
    </lineage>
</organism>
<evidence type="ECO:0000313" key="1">
    <source>
        <dbReference type="EMBL" id="KAJ1885051.1"/>
    </source>
</evidence>
<reference evidence="1" key="1">
    <citation type="submission" date="2022-07" db="EMBL/GenBank/DDBJ databases">
        <title>Phylogenomic reconstructions and comparative analyses of Kickxellomycotina fungi.</title>
        <authorList>
            <person name="Reynolds N.K."/>
            <person name="Stajich J.E."/>
            <person name="Barry K."/>
            <person name="Grigoriev I.V."/>
            <person name="Crous P."/>
            <person name="Smith M.E."/>
        </authorList>
    </citation>
    <scope>NUCLEOTIDE SEQUENCE</scope>
    <source>
        <strain evidence="1">Benny 63K</strain>
    </source>
</reference>
<dbReference type="Proteomes" id="UP001150581">
    <property type="component" value="Unassembled WGS sequence"/>
</dbReference>
<dbReference type="EMBL" id="JANBPG010002653">
    <property type="protein sequence ID" value="KAJ1885051.1"/>
    <property type="molecule type" value="Genomic_DNA"/>
</dbReference>